<evidence type="ECO:0000259" key="20">
    <source>
        <dbReference type="Pfam" id="PF08544"/>
    </source>
</evidence>
<evidence type="ECO:0000256" key="16">
    <source>
        <dbReference type="ARBA" id="ARBA00023221"/>
    </source>
</evidence>
<comment type="pathway">
    <text evidence="17 18">Isoprenoid biosynthesis; isopentenyl diphosphate biosynthesis via mevalonate pathway; isopentenyl diphosphate from (R)-mevalonate: step 1/3.</text>
</comment>
<keyword evidence="8 18" id="KW-0547">Nucleotide-binding</keyword>
<evidence type="ECO:0000256" key="1">
    <source>
        <dbReference type="ARBA" id="ARBA00004496"/>
    </source>
</evidence>
<accession>A0A210Q0J6</accession>
<evidence type="ECO:0000256" key="10">
    <source>
        <dbReference type="ARBA" id="ARBA00022840"/>
    </source>
</evidence>
<comment type="subcellular location">
    <subcellularLocation>
        <location evidence="1 18">Cytoplasm</location>
    </subcellularLocation>
</comment>
<dbReference type="GO" id="GO:0004496">
    <property type="term" value="F:mevalonate kinase activity"/>
    <property type="evidence" value="ECO:0007669"/>
    <property type="project" value="UniProtKB-EC"/>
</dbReference>
<evidence type="ECO:0000256" key="2">
    <source>
        <dbReference type="ARBA" id="ARBA00006495"/>
    </source>
</evidence>
<evidence type="ECO:0000256" key="7">
    <source>
        <dbReference type="ARBA" id="ARBA00022723"/>
    </source>
</evidence>
<keyword evidence="10 18" id="KW-0067">ATP-binding</keyword>
<comment type="similarity">
    <text evidence="2 18">Belongs to the GHMP kinase family. Mevalonate kinase subfamily.</text>
</comment>
<dbReference type="PANTHER" id="PTHR43290:SF2">
    <property type="entry name" value="MEVALONATE KINASE"/>
    <property type="match status" value="1"/>
</dbReference>
<evidence type="ECO:0000256" key="15">
    <source>
        <dbReference type="ARBA" id="ARBA00023166"/>
    </source>
</evidence>
<keyword evidence="5 18" id="KW-0444">Lipid biosynthesis</keyword>
<dbReference type="GO" id="GO:0005524">
    <property type="term" value="F:ATP binding"/>
    <property type="evidence" value="ECO:0007669"/>
    <property type="project" value="UniProtKB-KW"/>
</dbReference>
<dbReference type="GO" id="GO:0005829">
    <property type="term" value="C:cytosol"/>
    <property type="evidence" value="ECO:0007669"/>
    <property type="project" value="TreeGrafter"/>
</dbReference>
<sequence length="340" mass="37071">MYQYMMCQFPCCSLGDVTSPMPATEETIETLKELSGLNEDATRTQCSAVVTFLYLYTEISKASKCPLPAIDVSVHSKIPIGAGLGSSASYSVCLAAALLQLGNHINQSQSRSHTETDQSNQSSWSHDDTELINKWALISEKIMHGNPSGVDNSVTVYGGAIEFKKGNITKLSQMPETKILLVNTKVPRNTKTMVANVKTKFEKYEAIVGPVMDAIDTLTTRSIDTNSKLLDNGHLSSSLYKELEDLIDMNQNLLRTLGVSHPKLDRVCEITAASGLHAKLTGAGGGGCAFCLIRPGTPQAVVREVMSQLKVEGFECWETNICGQGVVRHWTNQYMWPGDS</sequence>
<dbReference type="PANTHER" id="PTHR43290">
    <property type="entry name" value="MEVALONATE KINASE"/>
    <property type="match status" value="1"/>
</dbReference>
<keyword evidence="16 18" id="KW-0753">Steroid metabolism</keyword>
<dbReference type="OrthoDB" id="1652964at2759"/>
<dbReference type="PRINTS" id="PR00959">
    <property type="entry name" value="MEVGALKINASE"/>
</dbReference>
<dbReference type="InterPro" id="IPR020568">
    <property type="entry name" value="Ribosomal_Su5_D2-typ_SF"/>
</dbReference>
<evidence type="ECO:0000313" key="21">
    <source>
        <dbReference type="EMBL" id="OWF42273.1"/>
    </source>
</evidence>
<keyword evidence="13 18" id="KW-0756">Sterol biosynthesis</keyword>
<evidence type="ECO:0000256" key="4">
    <source>
        <dbReference type="ARBA" id="ARBA00022490"/>
    </source>
</evidence>
<dbReference type="Pfam" id="PF08544">
    <property type="entry name" value="GHMP_kinases_C"/>
    <property type="match status" value="1"/>
</dbReference>
<keyword evidence="22" id="KW-1185">Reference proteome</keyword>
<evidence type="ECO:0000256" key="14">
    <source>
        <dbReference type="ARBA" id="ARBA00023098"/>
    </source>
</evidence>
<evidence type="ECO:0000256" key="3">
    <source>
        <dbReference type="ARBA" id="ARBA00012103"/>
    </source>
</evidence>
<dbReference type="EMBL" id="NEDP02005302">
    <property type="protein sequence ID" value="OWF42273.1"/>
    <property type="molecule type" value="Genomic_DNA"/>
</dbReference>
<dbReference type="NCBIfam" id="TIGR00549">
    <property type="entry name" value="mevalon_kin"/>
    <property type="match status" value="1"/>
</dbReference>
<dbReference type="SUPFAM" id="SSF54211">
    <property type="entry name" value="Ribosomal protein S5 domain 2-like"/>
    <property type="match status" value="1"/>
</dbReference>
<dbReference type="STRING" id="6573.A0A210Q0J6"/>
<reference evidence="21 22" key="1">
    <citation type="journal article" date="2017" name="Nat. Ecol. Evol.">
        <title>Scallop genome provides insights into evolution of bilaterian karyotype and development.</title>
        <authorList>
            <person name="Wang S."/>
            <person name="Zhang J."/>
            <person name="Jiao W."/>
            <person name="Li J."/>
            <person name="Xun X."/>
            <person name="Sun Y."/>
            <person name="Guo X."/>
            <person name="Huan P."/>
            <person name="Dong B."/>
            <person name="Zhang L."/>
            <person name="Hu X."/>
            <person name="Sun X."/>
            <person name="Wang J."/>
            <person name="Zhao C."/>
            <person name="Wang Y."/>
            <person name="Wang D."/>
            <person name="Huang X."/>
            <person name="Wang R."/>
            <person name="Lv J."/>
            <person name="Li Y."/>
            <person name="Zhang Z."/>
            <person name="Liu B."/>
            <person name="Lu W."/>
            <person name="Hui Y."/>
            <person name="Liang J."/>
            <person name="Zhou Z."/>
            <person name="Hou R."/>
            <person name="Li X."/>
            <person name="Liu Y."/>
            <person name="Li H."/>
            <person name="Ning X."/>
            <person name="Lin Y."/>
            <person name="Zhao L."/>
            <person name="Xing Q."/>
            <person name="Dou J."/>
            <person name="Li Y."/>
            <person name="Mao J."/>
            <person name="Guo H."/>
            <person name="Dou H."/>
            <person name="Li T."/>
            <person name="Mu C."/>
            <person name="Jiang W."/>
            <person name="Fu Q."/>
            <person name="Fu X."/>
            <person name="Miao Y."/>
            <person name="Liu J."/>
            <person name="Yu Q."/>
            <person name="Li R."/>
            <person name="Liao H."/>
            <person name="Li X."/>
            <person name="Kong Y."/>
            <person name="Jiang Z."/>
            <person name="Chourrout D."/>
            <person name="Li R."/>
            <person name="Bao Z."/>
        </authorList>
    </citation>
    <scope>NUCLEOTIDE SEQUENCE [LARGE SCALE GENOMIC DNA]</scope>
    <source>
        <strain evidence="21 22">PY_sf001</strain>
    </source>
</reference>
<keyword evidence="6 18" id="KW-0808">Transferase</keyword>
<feature type="domain" description="GHMP kinase C-terminal" evidence="20">
    <location>
        <begin position="240"/>
        <end position="305"/>
    </location>
</feature>
<dbReference type="InterPro" id="IPR006203">
    <property type="entry name" value="GHMP_knse_ATP-bd_CS"/>
</dbReference>
<dbReference type="InterPro" id="IPR006204">
    <property type="entry name" value="GHMP_kinase_N_dom"/>
</dbReference>
<comment type="catalytic activity">
    <reaction evidence="18">
        <text>(R)-mevalonate + ATP = (R)-5-phosphomevalonate + ADP + H(+)</text>
        <dbReference type="Rhea" id="RHEA:17065"/>
        <dbReference type="ChEBI" id="CHEBI:15378"/>
        <dbReference type="ChEBI" id="CHEBI:30616"/>
        <dbReference type="ChEBI" id="CHEBI:36464"/>
        <dbReference type="ChEBI" id="CHEBI:58146"/>
        <dbReference type="ChEBI" id="CHEBI:456216"/>
        <dbReference type="EC" id="2.7.1.36"/>
    </reaction>
</comment>
<protein>
    <recommendedName>
        <fullName evidence="3 18">Mevalonate kinase</fullName>
        <shortName evidence="18">MK</shortName>
        <ecNumber evidence="3 18">2.7.1.36</ecNumber>
    </recommendedName>
</protein>
<dbReference type="AlphaFoldDB" id="A0A210Q0J6"/>
<keyword evidence="11" id="KW-0460">Magnesium</keyword>
<evidence type="ECO:0000256" key="17">
    <source>
        <dbReference type="ARBA" id="ARBA00029438"/>
    </source>
</evidence>
<dbReference type="PROSITE" id="PS00627">
    <property type="entry name" value="GHMP_KINASES_ATP"/>
    <property type="match status" value="1"/>
</dbReference>
<dbReference type="SUPFAM" id="SSF55060">
    <property type="entry name" value="GHMP Kinase, C-terminal domain"/>
    <property type="match status" value="1"/>
</dbReference>
<keyword evidence="9 18" id="KW-0418">Kinase</keyword>
<dbReference type="GO" id="GO:0046872">
    <property type="term" value="F:metal ion binding"/>
    <property type="evidence" value="ECO:0007669"/>
    <property type="project" value="UniProtKB-KW"/>
</dbReference>
<keyword evidence="12 18" id="KW-0752">Steroid biosynthesis</keyword>
<dbReference type="InterPro" id="IPR036554">
    <property type="entry name" value="GHMP_kinase_C_sf"/>
</dbReference>
<dbReference type="InterPro" id="IPR013750">
    <property type="entry name" value="GHMP_kinase_C_dom"/>
</dbReference>
<keyword evidence="7" id="KW-0479">Metal-binding</keyword>
<organism evidence="21 22">
    <name type="scientific">Mizuhopecten yessoensis</name>
    <name type="common">Japanese scallop</name>
    <name type="synonym">Patinopecten yessoensis</name>
    <dbReference type="NCBI Taxonomy" id="6573"/>
    <lineage>
        <taxon>Eukaryota</taxon>
        <taxon>Metazoa</taxon>
        <taxon>Spiralia</taxon>
        <taxon>Lophotrochozoa</taxon>
        <taxon>Mollusca</taxon>
        <taxon>Bivalvia</taxon>
        <taxon>Autobranchia</taxon>
        <taxon>Pteriomorphia</taxon>
        <taxon>Pectinida</taxon>
        <taxon>Pectinoidea</taxon>
        <taxon>Pectinidae</taxon>
        <taxon>Mizuhopecten</taxon>
    </lineage>
</organism>
<evidence type="ECO:0000256" key="9">
    <source>
        <dbReference type="ARBA" id="ARBA00022777"/>
    </source>
</evidence>
<dbReference type="Gene3D" id="3.30.70.890">
    <property type="entry name" value="GHMP kinase, C-terminal domain"/>
    <property type="match status" value="1"/>
</dbReference>
<dbReference type="Proteomes" id="UP000242188">
    <property type="component" value="Unassembled WGS sequence"/>
</dbReference>
<dbReference type="InterPro" id="IPR014721">
    <property type="entry name" value="Ribsml_uS5_D2-typ_fold_subgr"/>
</dbReference>
<dbReference type="Gene3D" id="3.30.230.10">
    <property type="match status" value="1"/>
</dbReference>
<name>A0A210Q0J6_MIZYE</name>
<evidence type="ECO:0000256" key="8">
    <source>
        <dbReference type="ARBA" id="ARBA00022741"/>
    </source>
</evidence>
<dbReference type="UniPathway" id="UPA00057">
    <property type="reaction ID" value="UER00098"/>
</dbReference>
<proteinExistence type="inferred from homology"/>
<evidence type="ECO:0000256" key="13">
    <source>
        <dbReference type="ARBA" id="ARBA00023011"/>
    </source>
</evidence>
<keyword evidence="14 18" id="KW-0443">Lipid metabolism</keyword>
<feature type="domain" description="GHMP kinase N-terminal" evidence="19">
    <location>
        <begin position="62"/>
        <end position="159"/>
    </location>
</feature>
<keyword evidence="15 18" id="KW-1207">Sterol metabolism</keyword>
<evidence type="ECO:0000256" key="5">
    <source>
        <dbReference type="ARBA" id="ARBA00022516"/>
    </source>
</evidence>
<evidence type="ECO:0000256" key="18">
    <source>
        <dbReference type="RuleBase" id="RU363087"/>
    </source>
</evidence>
<evidence type="ECO:0000259" key="19">
    <source>
        <dbReference type="Pfam" id="PF00288"/>
    </source>
</evidence>
<dbReference type="FunFam" id="3.30.70.890:FF:000003">
    <property type="entry name" value="Mevalonate kinase"/>
    <property type="match status" value="1"/>
</dbReference>
<evidence type="ECO:0000256" key="12">
    <source>
        <dbReference type="ARBA" id="ARBA00022955"/>
    </source>
</evidence>
<dbReference type="EC" id="2.7.1.36" evidence="3 18"/>
<evidence type="ECO:0000313" key="22">
    <source>
        <dbReference type="Proteomes" id="UP000242188"/>
    </source>
</evidence>
<dbReference type="GO" id="GO:0019287">
    <property type="term" value="P:isopentenyl diphosphate biosynthetic process, mevalonate pathway"/>
    <property type="evidence" value="ECO:0007669"/>
    <property type="project" value="UniProtKB-UniPathway"/>
</dbReference>
<comment type="caution">
    <text evidence="21">The sequence shown here is derived from an EMBL/GenBank/DDBJ whole genome shotgun (WGS) entry which is preliminary data.</text>
</comment>
<evidence type="ECO:0000256" key="6">
    <source>
        <dbReference type="ARBA" id="ARBA00022679"/>
    </source>
</evidence>
<dbReference type="Pfam" id="PF00288">
    <property type="entry name" value="GHMP_kinases_N"/>
    <property type="match status" value="1"/>
</dbReference>
<keyword evidence="4 18" id="KW-0963">Cytoplasm</keyword>
<evidence type="ECO:0000256" key="11">
    <source>
        <dbReference type="ARBA" id="ARBA00022842"/>
    </source>
</evidence>
<dbReference type="InterPro" id="IPR006205">
    <property type="entry name" value="Mev_gal_kin"/>
</dbReference>
<gene>
    <name evidence="21" type="ORF">KP79_PYT16450</name>
</gene>
<dbReference type="GO" id="GO:0006695">
    <property type="term" value="P:cholesterol biosynthetic process"/>
    <property type="evidence" value="ECO:0007669"/>
    <property type="project" value="TreeGrafter"/>
</dbReference>